<dbReference type="Pfam" id="PF07963">
    <property type="entry name" value="N_methyl"/>
    <property type="match status" value="1"/>
</dbReference>
<dbReference type="NCBIfam" id="TIGR02532">
    <property type="entry name" value="IV_pilin_GFxxxE"/>
    <property type="match status" value="1"/>
</dbReference>
<protein>
    <recommendedName>
        <fullName evidence="3">Type II secretion system protein GspG C-terminal domain-containing protein</fullName>
    </recommendedName>
</protein>
<comment type="caution">
    <text evidence="2">The sequence shown here is derived from an EMBL/GenBank/DDBJ whole genome shotgun (WGS) entry which is preliminary data.</text>
</comment>
<evidence type="ECO:0000313" key="2">
    <source>
        <dbReference type="EMBL" id="GAG27820.1"/>
    </source>
</evidence>
<feature type="transmembrane region" description="Helical" evidence="1">
    <location>
        <begin position="12"/>
        <end position="32"/>
    </location>
</feature>
<keyword evidence="1" id="KW-0472">Membrane</keyword>
<proteinExistence type="predicted"/>
<dbReference type="EMBL" id="BARS01033726">
    <property type="protein sequence ID" value="GAG27820.1"/>
    <property type="molecule type" value="Genomic_DNA"/>
</dbReference>
<name>X0WAY6_9ZZZZ</name>
<gene>
    <name evidence="2" type="ORF">S01H1_52192</name>
</gene>
<accession>X0WAY6</accession>
<feature type="non-terminal residue" evidence="2">
    <location>
        <position position="227"/>
    </location>
</feature>
<sequence>MSTGNKTAFTLIELLVVIAIISLLMGIMVPALTLSRSQSRQILCKNNIRQLLLANIGYAGENHGSFVPAALDILSDNRHRWHGVRDDTDSPFDPAKGPLASYLDGGPVKKCPRKVNFTEVNPRDNNYEKGAGGYGYNMIYLGSRIWQGYEDQNCRITAKDFEVGQPAQTLMFADVALVDFYWGGAGYLEYSFAEPRYFVINGRVDTIWDPLPSIHFRHRSQASIGWA</sequence>
<keyword evidence="1" id="KW-0812">Transmembrane</keyword>
<organism evidence="2">
    <name type="scientific">marine sediment metagenome</name>
    <dbReference type="NCBI Taxonomy" id="412755"/>
    <lineage>
        <taxon>unclassified sequences</taxon>
        <taxon>metagenomes</taxon>
        <taxon>ecological metagenomes</taxon>
    </lineage>
</organism>
<keyword evidence="1" id="KW-1133">Transmembrane helix</keyword>
<dbReference type="SUPFAM" id="SSF54523">
    <property type="entry name" value="Pili subunits"/>
    <property type="match status" value="1"/>
</dbReference>
<dbReference type="AlphaFoldDB" id="X0WAY6"/>
<evidence type="ECO:0000256" key="1">
    <source>
        <dbReference type="SAM" id="Phobius"/>
    </source>
</evidence>
<dbReference type="PANTHER" id="PTHR30093">
    <property type="entry name" value="GENERAL SECRETION PATHWAY PROTEIN G"/>
    <property type="match status" value="1"/>
</dbReference>
<dbReference type="InterPro" id="IPR012902">
    <property type="entry name" value="N_methyl_site"/>
</dbReference>
<evidence type="ECO:0008006" key="3">
    <source>
        <dbReference type="Google" id="ProtNLM"/>
    </source>
</evidence>
<dbReference type="InterPro" id="IPR045584">
    <property type="entry name" value="Pilin-like"/>
</dbReference>
<dbReference type="Gene3D" id="3.30.700.10">
    <property type="entry name" value="Glycoprotein, Type 4 Pilin"/>
    <property type="match status" value="1"/>
</dbReference>
<reference evidence="2" key="1">
    <citation type="journal article" date="2014" name="Front. Microbiol.">
        <title>High frequency of phylogenetically diverse reductive dehalogenase-homologous genes in deep subseafloor sedimentary metagenomes.</title>
        <authorList>
            <person name="Kawai M."/>
            <person name="Futagami T."/>
            <person name="Toyoda A."/>
            <person name="Takaki Y."/>
            <person name="Nishi S."/>
            <person name="Hori S."/>
            <person name="Arai W."/>
            <person name="Tsubouchi T."/>
            <person name="Morono Y."/>
            <person name="Uchiyama I."/>
            <person name="Ito T."/>
            <person name="Fujiyama A."/>
            <person name="Inagaki F."/>
            <person name="Takami H."/>
        </authorList>
    </citation>
    <scope>NUCLEOTIDE SEQUENCE</scope>
    <source>
        <strain evidence="2">Expedition CK06-06</strain>
    </source>
</reference>